<dbReference type="GO" id="GO:0016747">
    <property type="term" value="F:acyltransferase activity, transferring groups other than amino-acyl groups"/>
    <property type="evidence" value="ECO:0007669"/>
    <property type="project" value="InterPro"/>
</dbReference>
<dbReference type="Gene3D" id="3.40.630.90">
    <property type="match status" value="1"/>
</dbReference>
<dbReference type="RefSeq" id="XP_033535599.1">
    <property type="nucleotide sequence ID" value="XM_033675077.1"/>
</dbReference>
<name>A0A6G1G7D6_9PEZI</name>
<reference evidence="4" key="2">
    <citation type="submission" date="2020-04" db="EMBL/GenBank/DDBJ databases">
        <authorList>
            <consortium name="NCBI Genome Project"/>
        </authorList>
    </citation>
    <scope>NUCLEOTIDE SEQUENCE</scope>
    <source>
        <strain evidence="4">CBS 781.70</strain>
    </source>
</reference>
<accession>A0A6G1G7D6</accession>
<dbReference type="PANTHER" id="PTHR47237:SF1">
    <property type="entry name" value="SLL0310 PROTEIN"/>
    <property type="match status" value="1"/>
</dbReference>
<dbReference type="InterPro" id="IPR000182">
    <property type="entry name" value="GNAT_dom"/>
</dbReference>
<dbReference type="InterPro" id="IPR052729">
    <property type="entry name" value="Acyl/Acetyltrans_Enzymes"/>
</dbReference>
<dbReference type="Pfam" id="PF00583">
    <property type="entry name" value="Acetyltransf_1"/>
    <property type="match status" value="1"/>
</dbReference>
<feature type="domain" description="N-acetyltransferase" evidence="1">
    <location>
        <begin position="50"/>
        <end position="193"/>
    </location>
</feature>
<proteinExistence type="predicted"/>
<dbReference type="InterPro" id="IPR041496">
    <property type="entry name" value="YitH/HolE_GNAT"/>
</dbReference>
<dbReference type="InterPro" id="IPR016181">
    <property type="entry name" value="Acyl_CoA_acyltransferase"/>
</dbReference>
<dbReference type="OrthoDB" id="5771378at2759"/>
<gene>
    <name evidence="2 4" type="ORF">P152DRAFT_299337</name>
</gene>
<evidence type="ECO:0000313" key="2">
    <source>
        <dbReference type="EMBL" id="KAF1813968.1"/>
    </source>
</evidence>
<organism evidence="2">
    <name type="scientific">Eremomyces bilateralis CBS 781.70</name>
    <dbReference type="NCBI Taxonomy" id="1392243"/>
    <lineage>
        <taxon>Eukaryota</taxon>
        <taxon>Fungi</taxon>
        <taxon>Dikarya</taxon>
        <taxon>Ascomycota</taxon>
        <taxon>Pezizomycotina</taxon>
        <taxon>Dothideomycetes</taxon>
        <taxon>Dothideomycetes incertae sedis</taxon>
        <taxon>Eremomycetales</taxon>
        <taxon>Eremomycetaceae</taxon>
        <taxon>Eremomyces</taxon>
    </lineage>
</organism>
<reference evidence="2 4" key="1">
    <citation type="submission" date="2020-01" db="EMBL/GenBank/DDBJ databases">
        <authorList>
            <consortium name="DOE Joint Genome Institute"/>
            <person name="Haridas S."/>
            <person name="Albert R."/>
            <person name="Binder M."/>
            <person name="Bloem J."/>
            <person name="Labutti K."/>
            <person name="Salamov A."/>
            <person name="Andreopoulos B."/>
            <person name="Baker S.E."/>
            <person name="Barry K."/>
            <person name="Bills G."/>
            <person name="Bluhm B.H."/>
            <person name="Cannon C."/>
            <person name="Castanera R."/>
            <person name="Culley D.E."/>
            <person name="Daum C."/>
            <person name="Ezra D."/>
            <person name="Gonzalez J.B."/>
            <person name="Henrissat B."/>
            <person name="Kuo A."/>
            <person name="Liang C."/>
            <person name="Lipzen A."/>
            <person name="Lutzoni F."/>
            <person name="Magnuson J."/>
            <person name="Mondo S."/>
            <person name="Nolan M."/>
            <person name="Ohm R."/>
            <person name="Pangilinan J."/>
            <person name="Park H.-J."/>
            <person name="Ramirez L."/>
            <person name="Alfaro M."/>
            <person name="Sun H."/>
            <person name="Tritt A."/>
            <person name="Yoshinaga Y."/>
            <person name="Zwiers L.-H."/>
            <person name="Turgeon B.G."/>
            <person name="Goodwin S.B."/>
            <person name="Spatafora J.W."/>
            <person name="Crous P.W."/>
            <person name="Grigoriev I.V."/>
        </authorList>
    </citation>
    <scope>NUCLEOTIDE SEQUENCE</scope>
    <source>
        <strain evidence="2 4">CBS 781.70</strain>
    </source>
</reference>
<reference evidence="4" key="3">
    <citation type="submission" date="2025-04" db="UniProtKB">
        <authorList>
            <consortium name="RefSeq"/>
        </authorList>
    </citation>
    <scope>IDENTIFICATION</scope>
    <source>
        <strain evidence="4">CBS 781.70</strain>
    </source>
</reference>
<dbReference type="EMBL" id="ML975154">
    <property type="protein sequence ID" value="KAF1813968.1"/>
    <property type="molecule type" value="Genomic_DNA"/>
</dbReference>
<dbReference type="PANTHER" id="PTHR47237">
    <property type="entry name" value="SLL0310 PROTEIN"/>
    <property type="match status" value="1"/>
</dbReference>
<keyword evidence="3" id="KW-1185">Reference proteome</keyword>
<dbReference type="Proteomes" id="UP000504638">
    <property type="component" value="Unplaced"/>
</dbReference>
<evidence type="ECO:0000313" key="3">
    <source>
        <dbReference type="Proteomes" id="UP000504638"/>
    </source>
</evidence>
<protein>
    <recommendedName>
        <fullName evidence="1">N-acetyltransferase domain-containing protein</fullName>
    </recommendedName>
</protein>
<evidence type="ECO:0000313" key="4">
    <source>
        <dbReference type="RefSeq" id="XP_033535599.1"/>
    </source>
</evidence>
<dbReference type="CDD" id="cd04301">
    <property type="entry name" value="NAT_SF"/>
    <property type="match status" value="1"/>
</dbReference>
<dbReference type="GeneID" id="54415647"/>
<dbReference type="AlphaFoldDB" id="A0A6G1G7D6"/>
<evidence type="ECO:0000259" key="1">
    <source>
        <dbReference type="PROSITE" id="PS51186"/>
    </source>
</evidence>
<dbReference type="Pfam" id="PF18014">
    <property type="entry name" value="Acetyltransf_18"/>
    <property type="match status" value="1"/>
</dbReference>
<sequence length="357" mass="39161">MNKGATPSDHQGDIRTFALPQVERFQSTLRREPTSAKSTKMAIISKGDGYIIRNPDNVEEVQALFWPFMNELGWNRSKLDGLTHYVTAGAASWFLLCPTDSPKPEGFICAFTSANATGWIGFFCINAPYRGRGWGTPLFQASLDLFKARGMEFVGLDAVEQQVGTYTRRGFVDVARVRTMIRPAFAEMPLEAPRGRTVVGERLVDVREIAKEALVGSDFKHTGMERRSLWTDDALFHRTDTTGFAIVGADGGRLRGWILSRTSITGHRIGPLYAESARLASVLVHAVLENLQRAEGDFAAEIPVDNIAAQSAFEHAGFAVGGPDMHCMWLDGKVPEEQKPGGKAATCAYAWFDAGQG</sequence>
<dbReference type="SUPFAM" id="SSF55729">
    <property type="entry name" value="Acyl-CoA N-acyltransferases (Nat)"/>
    <property type="match status" value="1"/>
</dbReference>
<dbReference type="PROSITE" id="PS51186">
    <property type="entry name" value="GNAT"/>
    <property type="match status" value="1"/>
</dbReference>
<dbReference type="Gene3D" id="3.40.630.30">
    <property type="match status" value="1"/>
</dbReference>